<dbReference type="InterPro" id="IPR004036">
    <property type="entry name" value="Endonuclease-III-like_CS2"/>
</dbReference>
<keyword evidence="3" id="KW-0004">4Fe-4S</keyword>
<reference evidence="17" key="1">
    <citation type="journal article" date="2023" name="Mol. Biol. Evol.">
        <title>Third-Generation Sequencing Reveals the Adaptive Role of the Epigenome in Three Deep-Sea Polychaetes.</title>
        <authorList>
            <person name="Perez M."/>
            <person name="Aroh O."/>
            <person name="Sun Y."/>
            <person name="Lan Y."/>
            <person name="Juniper S.K."/>
            <person name="Young C.R."/>
            <person name="Angers B."/>
            <person name="Qian P.Y."/>
        </authorList>
    </citation>
    <scope>NUCLEOTIDE SEQUENCE</scope>
    <source>
        <strain evidence="17">R07B-5</strain>
    </source>
</reference>
<dbReference type="GO" id="GO:0046872">
    <property type="term" value="F:metal ion binding"/>
    <property type="evidence" value="ECO:0007669"/>
    <property type="project" value="UniProtKB-KW"/>
</dbReference>
<comment type="caution">
    <text evidence="14">Lacks conserved residue(s) required for the propagation of feature annotation.</text>
</comment>
<dbReference type="GO" id="GO:0006289">
    <property type="term" value="P:nucleotide-excision repair"/>
    <property type="evidence" value="ECO:0007669"/>
    <property type="project" value="TreeGrafter"/>
</dbReference>
<keyword evidence="14" id="KW-0539">Nucleus</keyword>
<dbReference type="InterPro" id="IPR000445">
    <property type="entry name" value="HhH_motif"/>
</dbReference>
<keyword evidence="11 14" id="KW-0456">Lyase</keyword>
<dbReference type="EC" id="4.2.99.18" evidence="14"/>
<dbReference type="AlphaFoldDB" id="A0AAD9UKJ4"/>
<evidence type="ECO:0000256" key="5">
    <source>
        <dbReference type="ARBA" id="ARBA00022763"/>
    </source>
</evidence>
<evidence type="ECO:0000313" key="17">
    <source>
        <dbReference type="EMBL" id="KAK2192655.1"/>
    </source>
</evidence>
<dbReference type="Pfam" id="PF00730">
    <property type="entry name" value="HhH-GPD"/>
    <property type="match status" value="1"/>
</dbReference>
<dbReference type="GO" id="GO:0051539">
    <property type="term" value="F:4 iron, 4 sulfur cluster binding"/>
    <property type="evidence" value="ECO:0007669"/>
    <property type="project" value="UniProtKB-KW"/>
</dbReference>
<dbReference type="InterPro" id="IPR003265">
    <property type="entry name" value="HhH-GPD_domain"/>
</dbReference>
<dbReference type="CDD" id="cd00056">
    <property type="entry name" value="ENDO3c"/>
    <property type="match status" value="1"/>
</dbReference>
<dbReference type="InterPro" id="IPR023170">
    <property type="entry name" value="HhH_base_excis_C"/>
</dbReference>
<dbReference type="GO" id="GO:0005739">
    <property type="term" value="C:mitochondrion"/>
    <property type="evidence" value="ECO:0007669"/>
    <property type="project" value="UniProtKB-SubCell"/>
</dbReference>
<dbReference type="GO" id="GO:0000703">
    <property type="term" value="F:oxidized pyrimidine nucleobase lesion DNA N-glycosylase activity"/>
    <property type="evidence" value="ECO:0007669"/>
    <property type="project" value="UniProtKB-UniRule"/>
</dbReference>
<dbReference type="SMART" id="SM00478">
    <property type="entry name" value="ENDO3c"/>
    <property type="match status" value="1"/>
</dbReference>
<dbReference type="GO" id="GO:0006285">
    <property type="term" value="P:base-excision repair, AP site formation"/>
    <property type="evidence" value="ECO:0007669"/>
    <property type="project" value="UniProtKB-UniRule"/>
</dbReference>
<dbReference type="HAMAP" id="MF_03183">
    <property type="entry name" value="Endonuclease_III_Nth"/>
    <property type="match status" value="1"/>
</dbReference>
<keyword evidence="18" id="KW-1185">Reference proteome</keyword>
<dbReference type="PROSITE" id="PS00764">
    <property type="entry name" value="ENDONUCLEASE_III_1"/>
    <property type="match status" value="1"/>
</dbReference>
<keyword evidence="14" id="KW-0496">Mitochondrion</keyword>
<keyword evidence="10 14" id="KW-0234">DNA repair</keyword>
<evidence type="ECO:0000256" key="10">
    <source>
        <dbReference type="ARBA" id="ARBA00023204"/>
    </source>
</evidence>
<gene>
    <name evidence="14" type="primary">NTH1</name>
    <name evidence="17" type="ORF">NP493_27g07022</name>
</gene>
<sequence length="331" mass="37197">MNTRLTRSLASKLAQKVGQVSREEPRMISAKPKKRQHIKIQSKVADTHSAIGGGDQQTTKTAAPIKSEDSDHSHTYTVSKRGVGDVPVPSTKSKKIKWEPTSWKQQLQNIKEMRLKKDAPVDVMGCDKLSDENATPEVYRYQVLLSLMLSSQTKDQVTSAAMKKLRSHGCTVDHILKTSDKKLGELIYPVSFYKRKVEFIKRTSKILKDTYSNDIPNSIQDLCALPGVGPKMAHLVMKCAWDTVCGIGVDTHVHRITNRLGWMRKPTKLPEQTRVALEDWLPRDYWRDINGLLVGFGQQTCLPVNPRCATCLNRAICPYGRQATRGKKDCG</sequence>
<evidence type="ECO:0000256" key="12">
    <source>
        <dbReference type="ARBA" id="ARBA00023295"/>
    </source>
</evidence>
<keyword evidence="6 14" id="KW-0378">Hydrolase</keyword>
<feature type="region of interest" description="Disordered" evidence="15">
    <location>
        <begin position="1"/>
        <end position="99"/>
    </location>
</feature>
<evidence type="ECO:0000313" key="18">
    <source>
        <dbReference type="Proteomes" id="UP001209878"/>
    </source>
</evidence>
<evidence type="ECO:0000256" key="15">
    <source>
        <dbReference type="SAM" id="MobiDB-lite"/>
    </source>
</evidence>
<dbReference type="InterPro" id="IPR011257">
    <property type="entry name" value="DNA_glycosylase"/>
</dbReference>
<dbReference type="GO" id="GO:0005634">
    <property type="term" value="C:nucleus"/>
    <property type="evidence" value="ECO:0007669"/>
    <property type="project" value="UniProtKB-SubCell"/>
</dbReference>
<comment type="similarity">
    <text evidence="2 14">Belongs to the Nth/MutY family.</text>
</comment>
<evidence type="ECO:0000256" key="7">
    <source>
        <dbReference type="ARBA" id="ARBA00022946"/>
    </source>
</evidence>
<dbReference type="Proteomes" id="UP001209878">
    <property type="component" value="Unassembled WGS sequence"/>
</dbReference>
<comment type="catalytic activity">
    <reaction evidence="13 14">
        <text>2'-deoxyribonucleotide-(2'-deoxyribose 5'-phosphate)-2'-deoxyribonucleotide-DNA = a 3'-end 2'-deoxyribonucleotide-(2,3-dehydro-2,3-deoxyribose 5'-phosphate)-DNA + a 5'-end 5'-phospho-2'-deoxyribonucleoside-DNA + H(+)</text>
        <dbReference type="Rhea" id="RHEA:66592"/>
        <dbReference type="Rhea" id="RHEA-COMP:13180"/>
        <dbReference type="Rhea" id="RHEA-COMP:16897"/>
        <dbReference type="Rhea" id="RHEA-COMP:17067"/>
        <dbReference type="ChEBI" id="CHEBI:15378"/>
        <dbReference type="ChEBI" id="CHEBI:136412"/>
        <dbReference type="ChEBI" id="CHEBI:157695"/>
        <dbReference type="ChEBI" id="CHEBI:167181"/>
        <dbReference type="EC" id="4.2.99.18"/>
    </reaction>
</comment>
<keyword evidence="4" id="KW-0479">Metal-binding</keyword>
<keyword evidence="12 14" id="KW-0326">Glycosidase</keyword>
<dbReference type="Pfam" id="PF00633">
    <property type="entry name" value="HHH"/>
    <property type="match status" value="1"/>
</dbReference>
<dbReference type="GO" id="GO:0003677">
    <property type="term" value="F:DNA binding"/>
    <property type="evidence" value="ECO:0007669"/>
    <property type="project" value="UniProtKB-UniRule"/>
</dbReference>
<evidence type="ECO:0000256" key="8">
    <source>
        <dbReference type="ARBA" id="ARBA00023004"/>
    </source>
</evidence>
<evidence type="ECO:0000256" key="13">
    <source>
        <dbReference type="ARBA" id="ARBA00044632"/>
    </source>
</evidence>
<dbReference type="SUPFAM" id="SSF48150">
    <property type="entry name" value="DNA-glycosylase"/>
    <property type="match status" value="1"/>
</dbReference>
<dbReference type="PANTHER" id="PTHR43286">
    <property type="entry name" value="ENDONUCLEASE III-LIKE PROTEIN 1"/>
    <property type="match status" value="1"/>
</dbReference>
<evidence type="ECO:0000256" key="9">
    <source>
        <dbReference type="ARBA" id="ARBA00023014"/>
    </source>
</evidence>
<evidence type="ECO:0000256" key="14">
    <source>
        <dbReference type="HAMAP-Rule" id="MF_03183"/>
    </source>
</evidence>
<feature type="domain" description="HhH-GPD" evidence="16">
    <location>
        <begin position="149"/>
        <end position="299"/>
    </location>
</feature>
<dbReference type="EMBL" id="JAODUO010000026">
    <property type="protein sequence ID" value="KAK2192655.1"/>
    <property type="molecule type" value="Genomic_DNA"/>
</dbReference>
<protein>
    <recommendedName>
        <fullName evidence="14">Endonuclease III homolog</fullName>
        <ecNumber evidence="14">3.2.2.-</ecNumber>
        <ecNumber evidence="14">4.2.99.18</ecNumber>
    </recommendedName>
    <alternativeName>
        <fullName evidence="14">Bifunctional DNA N-glycosylase/DNA-(apurinic or apyrimidinic site) lyase</fullName>
        <shortName evidence="14">DNA glycosylase/AP lyase</shortName>
    </alternativeName>
</protein>
<keyword evidence="8" id="KW-0408">Iron</keyword>
<dbReference type="InterPro" id="IPR030841">
    <property type="entry name" value="NTH1"/>
</dbReference>
<keyword evidence="9" id="KW-0411">Iron-sulfur</keyword>
<keyword evidence="7" id="KW-0809">Transit peptide</keyword>
<dbReference type="GO" id="GO:0140078">
    <property type="term" value="F:class I DNA-(apurinic or apyrimidinic site) endonuclease activity"/>
    <property type="evidence" value="ECO:0007669"/>
    <property type="project" value="UniProtKB-EC"/>
</dbReference>
<proteinExistence type="inferred from homology"/>
<dbReference type="Gene3D" id="1.10.1670.10">
    <property type="entry name" value="Helix-hairpin-Helix base-excision DNA repair enzymes (C-terminal)"/>
    <property type="match status" value="1"/>
</dbReference>
<comment type="cofactor">
    <cofactor evidence="1">
        <name>[4Fe-4S] cluster</name>
        <dbReference type="ChEBI" id="CHEBI:49883"/>
    </cofactor>
</comment>
<dbReference type="FunFam" id="1.10.1670.10:FF:000003">
    <property type="entry name" value="Endonuclease III homolog"/>
    <property type="match status" value="1"/>
</dbReference>
<feature type="compositionally biased region" description="Basic residues" evidence="15">
    <location>
        <begin position="31"/>
        <end position="40"/>
    </location>
</feature>
<evidence type="ECO:0000259" key="16">
    <source>
        <dbReference type="SMART" id="SM00478"/>
    </source>
</evidence>
<dbReference type="InterPro" id="IPR004035">
    <property type="entry name" value="Endouclease-III_FeS-bd_BS"/>
</dbReference>
<evidence type="ECO:0000256" key="6">
    <source>
        <dbReference type="ARBA" id="ARBA00022801"/>
    </source>
</evidence>
<keyword evidence="5 14" id="KW-0227">DNA damage</keyword>
<dbReference type="PANTHER" id="PTHR43286:SF1">
    <property type="entry name" value="ENDONUCLEASE III-LIKE PROTEIN 1"/>
    <property type="match status" value="1"/>
</dbReference>
<comment type="subcellular location">
    <subcellularLocation>
        <location evidence="14">Nucleus</location>
    </subcellularLocation>
    <subcellularLocation>
        <location evidence="14">Mitochondrion</location>
    </subcellularLocation>
</comment>
<dbReference type="FunFam" id="1.10.340.30:FF:000005">
    <property type="entry name" value="Endonuclease III-like protein 1"/>
    <property type="match status" value="1"/>
</dbReference>
<name>A0AAD9UKJ4_RIDPI</name>
<dbReference type="EC" id="3.2.2.-" evidence="14"/>
<evidence type="ECO:0000256" key="1">
    <source>
        <dbReference type="ARBA" id="ARBA00001966"/>
    </source>
</evidence>
<organism evidence="17 18">
    <name type="scientific">Ridgeia piscesae</name>
    <name type="common">Tubeworm</name>
    <dbReference type="NCBI Taxonomy" id="27915"/>
    <lineage>
        <taxon>Eukaryota</taxon>
        <taxon>Metazoa</taxon>
        <taxon>Spiralia</taxon>
        <taxon>Lophotrochozoa</taxon>
        <taxon>Annelida</taxon>
        <taxon>Polychaeta</taxon>
        <taxon>Sedentaria</taxon>
        <taxon>Canalipalpata</taxon>
        <taxon>Sabellida</taxon>
        <taxon>Siboglinidae</taxon>
        <taxon>Ridgeia</taxon>
    </lineage>
</organism>
<comment type="caution">
    <text evidence="17">The sequence shown here is derived from an EMBL/GenBank/DDBJ whole genome shotgun (WGS) entry which is preliminary data.</text>
</comment>
<evidence type="ECO:0000256" key="2">
    <source>
        <dbReference type="ARBA" id="ARBA00008343"/>
    </source>
</evidence>
<dbReference type="PROSITE" id="PS01155">
    <property type="entry name" value="ENDONUCLEASE_III_2"/>
    <property type="match status" value="1"/>
</dbReference>
<evidence type="ECO:0000256" key="3">
    <source>
        <dbReference type="ARBA" id="ARBA00022485"/>
    </source>
</evidence>
<accession>A0AAD9UKJ4</accession>
<comment type="function">
    <text evidence="14">Bifunctional DNA N-glycosylase with associated apurinic/apyrimidinic (AP) lyase function that catalyzes the first step in base excision repair (BER), the primary repair pathway for the repair of oxidative DNA damage. The DNA N-glycosylase activity releases the damaged DNA base from DNA by cleaving the N-glycosidic bond, leaving an AP site. The AP lyase activity cleaves the phosphodiester bond 3' to the AP site by a beta-elimination. Primarily recognizes and repairs oxidative base damage of pyrimidines.</text>
</comment>
<evidence type="ECO:0000256" key="4">
    <source>
        <dbReference type="ARBA" id="ARBA00022723"/>
    </source>
</evidence>
<evidence type="ECO:0000256" key="11">
    <source>
        <dbReference type="ARBA" id="ARBA00023239"/>
    </source>
</evidence>
<dbReference type="Gene3D" id="1.10.340.30">
    <property type="entry name" value="Hypothetical protein, domain 2"/>
    <property type="match status" value="1"/>
</dbReference>